<evidence type="ECO:0000256" key="6">
    <source>
        <dbReference type="ARBA" id="ARBA00037434"/>
    </source>
</evidence>
<dbReference type="GO" id="GO:0005615">
    <property type="term" value="C:extracellular space"/>
    <property type="evidence" value="ECO:0007669"/>
    <property type="project" value="TreeGrafter"/>
</dbReference>
<dbReference type="InterPro" id="IPR001955">
    <property type="entry name" value="Pancreatic_hormone-like"/>
</dbReference>
<dbReference type="Proteomes" id="UP000515208">
    <property type="component" value="Unplaced"/>
</dbReference>
<dbReference type="CTD" id="4852"/>
<evidence type="ECO:0000256" key="4">
    <source>
        <dbReference type="ARBA" id="ARBA00022685"/>
    </source>
</evidence>
<proteinExistence type="inferred from homology"/>
<dbReference type="RefSeq" id="XP_010853664.1">
    <property type="nucleotide sequence ID" value="XM_010855362.1"/>
</dbReference>
<dbReference type="GO" id="GO:0007631">
    <property type="term" value="P:feeding behavior"/>
    <property type="evidence" value="ECO:0007669"/>
    <property type="project" value="TreeGrafter"/>
</dbReference>
<gene>
    <name evidence="11" type="primary">NPY</name>
</gene>
<evidence type="ECO:0000313" key="10">
    <source>
        <dbReference type="Proteomes" id="UP000515208"/>
    </source>
</evidence>
<comment type="subcellular location">
    <subcellularLocation>
        <location evidence="7">Cytoplasmic vesicle</location>
        <location evidence="7">Secretory vesicle</location>
        <location evidence="7">Neuronal dense core vesicle</location>
    </subcellularLocation>
    <subcellularLocation>
        <location evidence="1">Secreted</location>
    </subcellularLocation>
</comment>
<evidence type="ECO:0000256" key="2">
    <source>
        <dbReference type="ARBA" id="ARBA00010022"/>
    </source>
</evidence>
<dbReference type="OrthoDB" id="9852947at2759"/>
<dbReference type="SMART" id="SM00309">
    <property type="entry name" value="PAH"/>
    <property type="match status" value="1"/>
</dbReference>
<comment type="similarity">
    <text evidence="2 8">Belongs to the NPY family.</text>
</comment>
<dbReference type="PROSITE" id="PS00265">
    <property type="entry name" value="PANCREATIC_HORMONE_1"/>
    <property type="match status" value="1"/>
</dbReference>
<evidence type="ECO:0000256" key="9">
    <source>
        <dbReference type="SAM" id="SignalP"/>
    </source>
</evidence>
<dbReference type="GO" id="GO:0098992">
    <property type="term" value="C:neuronal dense core vesicle"/>
    <property type="evidence" value="ECO:0007669"/>
    <property type="project" value="UniProtKB-SubCell"/>
</dbReference>
<dbReference type="AlphaFoldDB" id="A0A6P3INQ5"/>
<dbReference type="GO" id="GO:0031841">
    <property type="term" value="F:neuropeptide Y receptor binding"/>
    <property type="evidence" value="ECO:0007669"/>
    <property type="project" value="TreeGrafter"/>
</dbReference>
<name>A0A6P3INQ5_BISBB</name>
<evidence type="ECO:0000256" key="8">
    <source>
        <dbReference type="RuleBase" id="RU000656"/>
    </source>
</evidence>
<feature type="chain" id="PRO_5028484842" evidence="9">
    <location>
        <begin position="29"/>
        <end position="123"/>
    </location>
</feature>
<evidence type="ECO:0000256" key="3">
    <source>
        <dbReference type="ARBA" id="ARBA00022525"/>
    </source>
</evidence>
<accession>A0A6P3INQ5</accession>
<dbReference type="GeneID" id="104999771"/>
<dbReference type="GO" id="GO:0005184">
    <property type="term" value="F:neuropeptide hormone activity"/>
    <property type="evidence" value="ECO:0007669"/>
    <property type="project" value="TreeGrafter"/>
</dbReference>
<comment type="function">
    <text evidence="6">NPY is implicated in the control of feeding and in secretion of gonadotrophin-release hormone.</text>
</comment>
<evidence type="ECO:0000256" key="1">
    <source>
        <dbReference type="ARBA" id="ARBA00004613"/>
    </source>
</evidence>
<feature type="signal peptide" evidence="9">
    <location>
        <begin position="1"/>
        <end position="28"/>
    </location>
</feature>
<dbReference type="InterPro" id="IPR020392">
    <property type="entry name" value="Pancreatic_hormone-like_CS"/>
</dbReference>
<dbReference type="CDD" id="cd00126">
    <property type="entry name" value="PAH"/>
    <property type="match status" value="1"/>
</dbReference>
<evidence type="ECO:0000313" key="11">
    <source>
        <dbReference type="RefSeq" id="XP_010853664.1"/>
    </source>
</evidence>
<dbReference type="PRINTS" id="PR00278">
    <property type="entry name" value="PANCHORMONE"/>
</dbReference>
<dbReference type="PANTHER" id="PTHR10533">
    <property type="entry name" value="NEUROPEPTIDE Y/PANCREATIC HORMONE/PEPTIDE YY"/>
    <property type="match status" value="1"/>
</dbReference>
<keyword evidence="5" id="KW-0027">Amidation</keyword>
<keyword evidence="4" id="KW-0165">Cleavage on pair of basic residues</keyword>
<keyword evidence="3" id="KW-0964">Secreted</keyword>
<protein>
    <submittedName>
        <fullName evidence="11">Pro-neuropeptide Y isoform X1</fullName>
    </submittedName>
</protein>
<organism evidence="10 11">
    <name type="scientific">Bison bison bison</name>
    <name type="common">North American plains bison</name>
    <dbReference type="NCBI Taxonomy" id="43346"/>
    <lineage>
        <taxon>Eukaryota</taxon>
        <taxon>Metazoa</taxon>
        <taxon>Chordata</taxon>
        <taxon>Craniata</taxon>
        <taxon>Vertebrata</taxon>
        <taxon>Euteleostomi</taxon>
        <taxon>Mammalia</taxon>
        <taxon>Eutheria</taxon>
        <taxon>Laurasiatheria</taxon>
        <taxon>Artiodactyla</taxon>
        <taxon>Ruminantia</taxon>
        <taxon>Pecora</taxon>
        <taxon>Bovidae</taxon>
        <taxon>Bovinae</taxon>
        <taxon>Bison</taxon>
    </lineage>
</organism>
<dbReference type="KEGG" id="bbis:104999771"/>
<dbReference type="PROSITE" id="PS50276">
    <property type="entry name" value="PANCREATIC_HORMONE_2"/>
    <property type="match status" value="1"/>
</dbReference>
<evidence type="ECO:0000256" key="7">
    <source>
        <dbReference type="ARBA" id="ARBA00037849"/>
    </source>
</evidence>
<sequence>MLGSKRLGLSGLTLALSLLVCLGALAEAYPSKPDNPGEDAPAEDLARYYSALRHYINLITRQRYGKRSSPETLISDLLMRESTGNIPRTREVGMRCFRNSARTPIPGWEEWRRKVKFLGVTDA</sequence>
<dbReference type="PANTHER" id="PTHR10533:SF5">
    <property type="entry name" value="PRO-NEUROPEPTIDE Y"/>
    <property type="match status" value="1"/>
</dbReference>
<reference evidence="11" key="1">
    <citation type="submission" date="2025-08" db="UniProtKB">
        <authorList>
            <consortium name="RefSeq"/>
        </authorList>
    </citation>
    <scope>IDENTIFICATION</scope>
    <source>
        <tissue evidence="11">Blood</tissue>
    </source>
</reference>
<dbReference type="Gene3D" id="6.10.250.900">
    <property type="match status" value="1"/>
</dbReference>
<dbReference type="GO" id="GO:0007218">
    <property type="term" value="P:neuropeptide signaling pathway"/>
    <property type="evidence" value="ECO:0007669"/>
    <property type="project" value="TreeGrafter"/>
</dbReference>
<dbReference type="Pfam" id="PF00159">
    <property type="entry name" value="Hormone_3"/>
    <property type="match status" value="1"/>
</dbReference>
<keyword evidence="10" id="KW-1185">Reference proteome</keyword>
<evidence type="ECO:0000256" key="5">
    <source>
        <dbReference type="ARBA" id="ARBA00022815"/>
    </source>
</evidence>
<keyword evidence="9" id="KW-0732">Signal</keyword>